<evidence type="ECO:0000256" key="4">
    <source>
        <dbReference type="ARBA" id="ARBA00023136"/>
    </source>
</evidence>
<sequence length="349" mass="36580">MISDLPSTLLFAVFAVAATAVVLASIRATRLADIIADRTQIGEAMAGGLILGAATSLAGVVVSVNAAWSGDGSYAFSNAVGGIAAQTLFLAIADLLHKRANLEHAAAEPANLFQAVMLIILLSMPLLAISGPEMAYFGVHPISIALFLAYLFGVRLSSIVREDPMWRPVRTSDTRKDEPEDSEEPQKSVKKPAMSFIGLVAIMGAGGWVISQTGSVFIERFSLSSSLVGALITAVVTSLPEFVTTLVAVRRGALQLAVGGIIGGNTFDTLFLVAADVAYRDGSLYHATQANDIYWLGTGLLMTAVLLGGLILRQREGPGRIGIESVLLMGIYLTALVTEIFGRGTPSAS</sequence>
<organism evidence="8 9">
    <name type="scientific">Roseivivax halotolerans</name>
    <dbReference type="NCBI Taxonomy" id="93684"/>
    <lineage>
        <taxon>Bacteria</taxon>
        <taxon>Pseudomonadati</taxon>
        <taxon>Pseudomonadota</taxon>
        <taxon>Alphaproteobacteria</taxon>
        <taxon>Rhodobacterales</taxon>
        <taxon>Roseobacteraceae</taxon>
        <taxon>Roseivivax</taxon>
    </lineage>
</organism>
<feature type="compositionally biased region" description="Basic and acidic residues" evidence="5">
    <location>
        <begin position="169"/>
        <end position="178"/>
    </location>
</feature>
<feature type="region of interest" description="Disordered" evidence="5">
    <location>
        <begin position="169"/>
        <end position="189"/>
    </location>
</feature>
<dbReference type="STRING" id="93684.SAMN05421853_101299"/>
<protein>
    <submittedName>
        <fullName evidence="8">Cation:H+ antiporter</fullName>
    </submittedName>
</protein>
<name>A0A1I5V2P2_9RHOB</name>
<evidence type="ECO:0000256" key="3">
    <source>
        <dbReference type="ARBA" id="ARBA00022989"/>
    </source>
</evidence>
<dbReference type="GO" id="GO:0008273">
    <property type="term" value="F:calcium, potassium:sodium antiporter activity"/>
    <property type="evidence" value="ECO:0007669"/>
    <property type="project" value="TreeGrafter"/>
</dbReference>
<reference evidence="9" key="1">
    <citation type="submission" date="2016-10" db="EMBL/GenBank/DDBJ databases">
        <authorList>
            <person name="Varghese N."/>
            <person name="Submissions S."/>
        </authorList>
    </citation>
    <scope>NUCLEOTIDE SEQUENCE [LARGE SCALE GENOMIC DNA]</scope>
    <source>
        <strain evidence="9">JCM 10271</strain>
    </source>
</reference>
<gene>
    <name evidence="8" type="ORF">SAMN05421853_101299</name>
</gene>
<feature type="transmembrane region" description="Helical" evidence="6">
    <location>
        <begin position="74"/>
        <end position="97"/>
    </location>
</feature>
<evidence type="ECO:0000256" key="6">
    <source>
        <dbReference type="SAM" id="Phobius"/>
    </source>
</evidence>
<feature type="transmembrane region" description="Helical" evidence="6">
    <location>
        <begin position="321"/>
        <end position="341"/>
    </location>
</feature>
<feature type="domain" description="Sodium/calcium exchanger membrane region" evidence="7">
    <location>
        <begin position="10"/>
        <end position="152"/>
    </location>
</feature>
<evidence type="ECO:0000256" key="5">
    <source>
        <dbReference type="SAM" id="MobiDB-lite"/>
    </source>
</evidence>
<dbReference type="Pfam" id="PF01699">
    <property type="entry name" value="Na_Ca_ex"/>
    <property type="match status" value="2"/>
</dbReference>
<dbReference type="GO" id="GO:0006874">
    <property type="term" value="P:intracellular calcium ion homeostasis"/>
    <property type="evidence" value="ECO:0007669"/>
    <property type="project" value="TreeGrafter"/>
</dbReference>
<feature type="transmembrane region" description="Helical" evidence="6">
    <location>
        <begin position="293"/>
        <end position="312"/>
    </location>
</feature>
<dbReference type="InterPro" id="IPR004837">
    <property type="entry name" value="NaCa_Exmemb"/>
</dbReference>
<dbReference type="GO" id="GO:0005262">
    <property type="term" value="F:calcium channel activity"/>
    <property type="evidence" value="ECO:0007669"/>
    <property type="project" value="TreeGrafter"/>
</dbReference>
<keyword evidence="3 6" id="KW-1133">Transmembrane helix</keyword>
<dbReference type="AlphaFoldDB" id="A0A1I5V2P2"/>
<dbReference type="InterPro" id="IPR044880">
    <property type="entry name" value="NCX_ion-bd_dom_sf"/>
</dbReference>
<feature type="domain" description="Sodium/calcium exchanger membrane region" evidence="7">
    <location>
        <begin position="193"/>
        <end position="338"/>
    </location>
</feature>
<dbReference type="Gene3D" id="1.20.1420.30">
    <property type="entry name" value="NCX, central ion-binding region"/>
    <property type="match status" value="2"/>
</dbReference>
<dbReference type="PANTHER" id="PTHR10846:SF8">
    <property type="entry name" value="INNER MEMBRANE PROTEIN YRBG"/>
    <property type="match status" value="1"/>
</dbReference>
<accession>A0A1I5V2P2</accession>
<comment type="subcellular location">
    <subcellularLocation>
        <location evidence="1">Membrane</location>
        <topology evidence="1">Multi-pass membrane protein</topology>
    </subcellularLocation>
</comment>
<evidence type="ECO:0000259" key="7">
    <source>
        <dbReference type="Pfam" id="PF01699"/>
    </source>
</evidence>
<evidence type="ECO:0000256" key="1">
    <source>
        <dbReference type="ARBA" id="ARBA00004141"/>
    </source>
</evidence>
<evidence type="ECO:0000256" key="2">
    <source>
        <dbReference type="ARBA" id="ARBA00022692"/>
    </source>
</evidence>
<dbReference type="GO" id="GO:0005886">
    <property type="term" value="C:plasma membrane"/>
    <property type="evidence" value="ECO:0007669"/>
    <property type="project" value="TreeGrafter"/>
</dbReference>
<feature type="transmembrane region" description="Helical" evidence="6">
    <location>
        <begin position="109"/>
        <end position="129"/>
    </location>
</feature>
<keyword evidence="4 6" id="KW-0472">Membrane</keyword>
<proteinExistence type="predicted"/>
<feature type="transmembrane region" description="Helical" evidence="6">
    <location>
        <begin position="6"/>
        <end position="26"/>
    </location>
</feature>
<feature type="transmembrane region" description="Helical" evidence="6">
    <location>
        <begin position="46"/>
        <end position="68"/>
    </location>
</feature>
<dbReference type="Proteomes" id="UP000243106">
    <property type="component" value="Unassembled WGS sequence"/>
</dbReference>
<feature type="transmembrane region" description="Helical" evidence="6">
    <location>
        <begin position="223"/>
        <end position="249"/>
    </location>
</feature>
<evidence type="ECO:0000313" key="9">
    <source>
        <dbReference type="Proteomes" id="UP000243106"/>
    </source>
</evidence>
<dbReference type="EMBL" id="FOXV01000001">
    <property type="protein sequence ID" value="SFQ01783.1"/>
    <property type="molecule type" value="Genomic_DNA"/>
</dbReference>
<dbReference type="PANTHER" id="PTHR10846">
    <property type="entry name" value="SODIUM/POTASSIUM/CALCIUM EXCHANGER"/>
    <property type="match status" value="1"/>
</dbReference>
<dbReference type="InterPro" id="IPR004481">
    <property type="entry name" value="K/Na/Ca-exchanger"/>
</dbReference>
<dbReference type="RefSeq" id="WP_093009010.1">
    <property type="nucleotide sequence ID" value="NZ_FOXV01000001.1"/>
</dbReference>
<keyword evidence="9" id="KW-1185">Reference proteome</keyword>
<feature type="transmembrane region" description="Helical" evidence="6">
    <location>
        <begin position="135"/>
        <end position="157"/>
    </location>
</feature>
<feature type="transmembrane region" description="Helical" evidence="6">
    <location>
        <begin position="256"/>
        <end position="273"/>
    </location>
</feature>
<feature type="transmembrane region" description="Helical" evidence="6">
    <location>
        <begin position="193"/>
        <end position="211"/>
    </location>
</feature>
<keyword evidence="2 6" id="KW-0812">Transmembrane</keyword>
<evidence type="ECO:0000313" key="8">
    <source>
        <dbReference type="EMBL" id="SFQ01783.1"/>
    </source>
</evidence>